<evidence type="ECO:0000313" key="1">
    <source>
        <dbReference type="EMBL" id="MDF8370730.1"/>
    </source>
</evidence>
<organism evidence="1 2">
    <name type="scientific">Weissella paramesenteroides</name>
    <name type="common">Leuconostoc paramesenteroides</name>
    <dbReference type="NCBI Taxonomy" id="1249"/>
    <lineage>
        <taxon>Bacteria</taxon>
        <taxon>Bacillati</taxon>
        <taxon>Bacillota</taxon>
        <taxon>Bacilli</taxon>
        <taxon>Lactobacillales</taxon>
        <taxon>Lactobacillaceae</taxon>
        <taxon>Weissella</taxon>
    </lineage>
</organism>
<dbReference type="AlphaFoldDB" id="A0ABD4XIE8"/>
<gene>
    <name evidence="1" type="ORF">G9403_03510</name>
</gene>
<dbReference type="Gene3D" id="1.10.260.40">
    <property type="entry name" value="lambda repressor-like DNA-binding domains"/>
    <property type="match status" value="1"/>
</dbReference>
<sequence length="65" mass="7599">MKLKELIESHLGDETWETLRDKTGISYGAMHRYRNTPDADIKISNAIKIAKVLDFDMNEFKKLEE</sequence>
<dbReference type="InterPro" id="IPR010982">
    <property type="entry name" value="Lambda_DNA-bd_dom_sf"/>
</dbReference>
<reference evidence="1 2" key="1">
    <citation type="submission" date="2020-03" db="EMBL/GenBank/DDBJ databases">
        <title>Comparative genomics of Weissella paramesenteroides.</title>
        <authorList>
            <person name="Kant R."/>
            <person name="Takala T."/>
            <person name="Saris P."/>
        </authorList>
    </citation>
    <scope>NUCLEOTIDE SEQUENCE [LARGE SCALE GENOMIC DNA]</scope>
    <source>
        <strain evidence="1 2">SJ27-4</strain>
    </source>
</reference>
<name>A0ABD4XIE8_WEIPA</name>
<dbReference type="EMBL" id="JAANXN010000004">
    <property type="protein sequence ID" value="MDF8370730.1"/>
    <property type="molecule type" value="Genomic_DNA"/>
</dbReference>
<accession>A0ABD4XIE8</accession>
<dbReference type="Proteomes" id="UP001215461">
    <property type="component" value="Unassembled WGS sequence"/>
</dbReference>
<comment type="caution">
    <text evidence="1">The sequence shown here is derived from an EMBL/GenBank/DDBJ whole genome shotgun (WGS) entry which is preliminary data.</text>
</comment>
<evidence type="ECO:0000313" key="2">
    <source>
        <dbReference type="Proteomes" id="UP001215461"/>
    </source>
</evidence>
<evidence type="ECO:0008006" key="3">
    <source>
        <dbReference type="Google" id="ProtNLM"/>
    </source>
</evidence>
<protein>
    <recommendedName>
        <fullName evidence="3">XRE family transcriptional regulator</fullName>
    </recommendedName>
</protein>
<dbReference type="RefSeq" id="WP_150190935.1">
    <property type="nucleotide sequence ID" value="NZ_CP049940.1"/>
</dbReference>
<proteinExistence type="predicted"/>